<dbReference type="InterPro" id="IPR001296">
    <property type="entry name" value="Glyco_trans_1"/>
</dbReference>
<proteinExistence type="predicted"/>
<dbReference type="PANTHER" id="PTHR46401">
    <property type="entry name" value="GLYCOSYLTRANSFERASE WBBK-RELATED"/>
    <property type="match status" value="1"/>
</dbReference>
<organism evidence="2">
    <name type="scientific">freshwater metagenome</name>
    <dbReference type="NCBI Taxonomy" id="449393"/>
    <lineage>
        <taxon>unclassified sequences</taxon>
        <taxon>metagenomes</taxon>
        <taxon>ecological metagenomes</taxon>
    </lineage>
</organism>
<feature type="domain" description="Glycosyl transferase family 1" evidence="1">
    <location>
        <begin position="178"/>
        <end position="325"/>
    </location>
</feature>
<evidence type="ECO:0000259" key="1">
    <source>
        <dbReference type="Pfam" id="PF00534"/>
    </source>
</evidence>
<sequence>MSLVGFETQTHETKTFATGIPRVIRETHGWAADFLGAAGVSVGWVNTVARPRSFAFRSDPYLASDPILNGPSALLSEINLLVITEISIMLDVRAILREKRDRDLRVVVVIYDILPLTHPEWFPVDSGKHFRLFIQKMLHIADHIVVNSRFVRDELLRLGWSINDKIKVIQLGSFHPQRPPSVVPESQVSLLCVSTVEPRKGHRRLISAFDDLRKTGTDVTLQIVGRRGWAEEQLYDDIQNHPDFGGRIKWHRDASDEQVSALASQSNVGVIPSDGEGFGMFLEEALTLGLKVVASDIPVFRERAQRNVFFAPLSPKGLAEGIRQAAGTPWQSLADKPVRTMRDFASEFSRLLLEITGSQRLFR</sequence>
<dbReference type="GO" id="GO:0016757">
    <property type="term" value="F:glycosyltransferase activity"/>
    <property type="evidence" value="ECO:0007669"/>
    <property type="project" value="InterPro"/>
</dbReference>
<dbReference type="Gene3D" id="3.40.50.2000">
    <property type="entry name" value="Glycogen Phosphorylase B"/>
    <property type="match status" value="2"/>
</dbReference>
<dbReference type="CDD" id="cd03809">
    <property type="entry name" value="GT4_MtfB-like"/>
    <property type="match status" value="1"/>
</dbReference>
<accession>A0A6J6ES12</accession>
<name>A0A6J6ES12_9ZZZZ</name>
<dbReference type="EMBL" id="CAEZTM010000064">
    <property type="protein sequence ID" value="CAB4578209.1"/>
    <property type="molecule type" value="Genomic_DNA"/>
</dbReference>
<reference evidence="2" key="1">
    <citation type="submission" date="2020-05" db="EMBL/GenBank/DDBJ databases">
        <authorList>
            <person name="Chiriac C."/>
            <person name="Salcher M."/>
            <person name="Ghai R."/>
            <person name="Kavagutti S V."/>
        </authorList>
    </citation>
    <scope>NUCLEOTIDE SEQUENCE</scope>
</reference>
<dbReference type="AlphaFoldDB" id="A0A6J6ES12"/>
<dbReference type="Pfam" id="PF00534">
    <property type="entry name" value="Glycos_transf_1"/>
    <property type="match status" value="1"/>
</dbReference>
<dbReference type="SUPFAM" id="SSF53756">
    <property type="entry name" value="UDP-Glycosyltransferase/glycogen phosphorylase"/>
    <property type="match status" value="1"/>
</dbReference>
<evidence type="ECO:0000313" key="2">
    <source>
        <dbReference type="EMBL" id="CAB4578209.1"/>
    </source>
</evidence>
<dbReference type="PANTHER" id="PTHR46401:SF9">
    <property type="entry name" value="MANNOSYLTRANSFERASE A"/>
    <property type="match status" value="1"/>
</dbReference>
<protein>
    <submittedName>
        <fullName evidence="2">Unannotated protein</fullName>
    </submittedName>
</protein>
<gene>
    <name evidence="2" type="ORF">UFOPK1684_01192</name>
</gene>